<gene>
    <name evidence="2" type="ORF">CFP56_024777</name>
</gene>
<evidence type="ECO:0000313" key="2">
    <source>
        <dbReference type="EMBL" id="KAK7834290.1"/>
    </source>
</evidence>
<sequence>DEEVKKLKRLEKDQVYKVVYDYKSDQKREVNYIATKVEKDQAYKNVYDHKNGVPNTRTGEEVGKKLKNFFPDLWTRLFSLMIREGIDVWDRHNEKYGGDLLSNCRATLKLCILENDDLATEDFLKICRLFLSIIGMTVESKFLQHQFKYRKLEWIFKDESDDNVSSTSTNYIKFLMRFLKFIALFLDKYALNADGDVKGMFETAYSSLLKAHPDLKSLKKHSNLLESVPSNEEFKSLLRNPKNIKDCGKSVAESLIILTNRWHKLSCPVYLKYTNLFFNP</sequence>
<protein>
    <recommendedName>
        <fullName evidence="1">Glycolipid transfer protein domain-containing protein</fullName>
    </recommendedName>
</protein>
<feature type="non-terminal residue" evidence="2">
    <location>
        <position position="1"/>
    </location>
</feature>
<dbReference type="SUPFAM" id="SSF110004">
    <property type="entry name" value="Glycolipid transfer protein, GLTP"/>
    <property type="match status" value="1"/>
</dbReference>
<dbReference type="AlphaFoldDB" id="A0AAW0K4T4"/>
<name>A0AAW0K4T4_QUESU</name>
<feature type="domain" description="Glycolipid transfer protein" evidence="1">
    <location>
        <begin position="138"/>
        <end position="236"/>
    </location>
</feature>
<dbReference type="Pfam" id="PF08718">
    <property type="entry name" value="GLTP"/>
    <property type="match status" value="1"/>
</dbReference>
<dbReference type="Proteomes" id="UP000237347">
    <property type="component" value="Unassembled WGS sequence"/>
</dbReference>
<reference evidence="2 3" key="1">
    <citation type="journal article" date="2018" name="Sci. Data">
        <title>The draft genome sequence of cork oak.</title>
        <authorList>
            <person name="Ramos A.M."/>
            <person name="Usie A."/>
            <person name="Barbosa P."/>
            <person name="Barros P.M."/>
            <person name="Capote T."/>
            <person name="Chaves I."/>
            <person name="Simoes F."/>
            <person name="Abreu I."/>
            <person name="Carrasquinho I."/>
            <person name="Faro C."/>
            <person name="Guimaraes J.B."/>
            <person name="Mendonca D."/>
            <person name="Nobrega F."/>
            <person name="Rodrigues L."/>
            <person name="Saibo N.J.M."/>
            <person name="Varela M.C."/>
            <person name="Egas C."/>
            <person name="Matos J."/>
            <person name="Miguel C.M."/>
            <person name="Oliveira M.M."/>
            <person name="Ricardo C.P."/>
            <person name="Goncalves S."/>
        </authorList>
    </citation>
    <scope>NUCLEOTIDE SEQUENCE [LARGE SCALE GENOMIC DNA]</scope>
    <source>
        <strain evidence="3">cv. HL8</strain>
    </source>
</reference>
<dbReference type="GO" id="GO:0120013">
    <property type="term" value="F:lipid transfer activity"/>
    <property type="evidence" value="ECO:0007669"/>
    <property type="project" value="InterPro"/>
</dbReference>
<dbReference type="EMBL" id="PKMF04000389">
    <property type="protein sequence ID" value="KAK7834290.1"/>
    <property type="molecule type" value="Genomic_DNA"/>
</dbReference>
<dbReference type="Gene3D" id="1.10.3520.10">
    <property type="entry name" value="Glycolipid transfer protein"/>
    <property type="match status" value="1"/>
</dbReference>
<proteinExistence type="predicted"/>
<evidence type="ECO:0000259" key="1">
    <source>
        <dbReference type="Pfam" id="PF08718"/>
    </source>
</evidence>
<organism evidence="2 3">
    <name type="scientific">Quercus suber</name>
    <name type="common">Cork oak</name>
    <dbReference type="NCBI Taxonomy" id="58331"/>
    <lineage>
        <taxon>Eukaryota</taxon>
        <taxon>Viridiplantae</taxon>
        <taxon>Streptophyta</taxon>
        <taxon>Embryophyta</taxon>
        <taxon>Tracheophyta</taxon>
        <taxon>Spermatophyta</taxon>
        <taxon>Magnoliopsida</taxon>
        <taxon>eudicotyledons</taxon>
        <taxon>Gunneridae</taxon>
        <taxon>Pentapetalae</taxon>
        <taxon>rosids</taxon>
        <taxon>fabids</taxon>
        <taxon>Fagales</taxon>
        <taxon>Fagaceae</taxon>
        <taxon>Quercus</taxon>
    </lineage>
</organism>
<dbReference type="InterPro" id="IPR036497">
    <property type="entry name" value="GLTP_sf"/>
</dbReference>
<dbReference type="GO" id="GO:0005737">
    <property type="term" value="C:cytoplasm"/>
    <property type="evidence" value="ECO:0007669"/>
    <property type="project" value="InterPro"/>
</dbReference>
<comment type="caution">
    <text evidence="2">The sequence shown here is derived from an EMBL/GenBank/DDBJ whole genome shotgun (WGS) entry which is preliminary data.</text>
</comment>
<dbReference type="InterPro" id="IPR014830">
    <property type="entry name" value="Glycolipid_transfer_prot_dom"/>
</dbReference>
<accession>A0AAW0K4T4</accession>
<evidence type="ECO:0000313" key="3">
    <source>
        <dbReference type="Proteomes" id="UP000237347"/>
    </source>
</evidence>
<keyword evidence="3" id="KW-1185">Reference proteome</keyword>